<gene>
    <name evidence="1" type="ORF">NCTC12224_00027</name>
</gene>
<dbReference type="EMBL" id="UHFN01000002">
    <property type="protein sequence ID" value="SUN57944.1"/>
    <property type="molecule type" value="Genomic_DNA"/>
</dbReference>
<reference evidence="1 2" key="1">
    <citation type="submission" date="2018-06" db="EMBL/GenBank/DDBJ databases">
        <authorList>
            <consortium name="Pathogen Informatics"/>
            <person name="Doyle S."/>
        </authorList>
    </citation>
    <scope>NUCLEOTIDE SEQUENCE [LARGE SCALE GENOMIC DNA]</scope>
    <source>
        <strain evidence="1 2">NCTC12224</strain>
    </source>
</reference>
<proteinExistence type="predicted"/>
<dbReference type="AlphaFoldDB" id="A0A380JZI7"/>
<sequence length="250" mass="29501">MEVQKKCFKTKETRGVSFSPFSDWKLHQDVIDPKSIVSENTNDETNKLEPKPIIFQDATMNERIQRDIEYARVKLGITSSYIYHLSPKELPDFLTGFEATIRVNIRDVIIYQHADMKRRKLVARPVITFPLGFKRLLHVSPQVVEEVAVTLLNQESLLHTIREERSQLVNLKQKSRHAHSSLLKKARTALSARLYKHDANSHFLRSKENTKYWLSKGISKKNIKILYELVDYFYLSHDWNDYIYRKLFLH</sequence>
<protein>
    <submittedName>
        <fullName evidence="1">Uncharacterized protein</fullName>
    </submittedName>
</protein>
<organism evidence="1 2">
    <name type="scientific">Streptococcus hyointestinalis</name>
    <dbReference type="NCBI Taxonomy" id="1337"/>
    <lineage>
        <taxon>Bacteria</taxon>
        <taxon>Bacillati</taxon>
        <taxon>Bacillota</taxon>
        <taxon>Bacilli</taxon>
        <taxon>Lactobacillales</taxon>
        <taxon>Streptococcaceae</taxon>
        <taxon>Streptococcus</taxon>
    </lineage>
</organism>
<accession>A0A380JZI7</accession>
<keyword evidence="2" id="KW-1185">Reference proteome</keyword>
<name>A0A380JZI7_9STRE</name>
<evidence type="ECO:0000313" key="1">
    <source>
        <dbReference type="EMBL" id="SUN57944.1"/>
    </source>
</evidence>
<evidence type="ECO:0000313" key="2">
    <source>
        <dbReference type="Proteomes" id="UP000254924"/>
    </source>
</evidence>
<dbReference type="Proteomes" id="UP000254924">
    <property type="component" value="Unassembled WGS sequence"/>
</dbReference>